<comment type="caution">
    <text evidence="3">The sequence shown here is derived from an EMBL/GenBank/DDBJ whole genome shotgun (WGS) entry which is preliminary data.</text>
</comment>
<proteinExistence type="predicted"/>
<name>A0A8K2A055_9CYAN</name>
<dbReference type="PANTHER" id="PTHR40114">
    <property type="entry name" value="SLR0698 PROTEIN"/>
    <property type="match status" value="1"/>
</dbReference>
<keyword evidence="4" id="KW-1185">Reference proteome</keyword>
<dbReference type="PROSITE" id="PS51707">
    <property type="entry name" value="CYTH"/>
    <property type="match status" value="1"/>
</dbReference>
<dbReference type="SUPFAM" id="SSF55154">
    <property type="entry name" value="CYTH-like phosphatases"/>
    <property type="match status" value="1"/>
</dbReference>
<evidence type="ECO:0000259" key="2">
    <source>
        <dbReference type="PROSITE" id="PS51707"/>
    </source>
</evidence>
<evidence type="ECO:0000256" key="1">
    <source>
        <dbReference type="PIRSR" id="PIRSR016487-1"/>
    </source>
</evidence>
<dbReference type="RefSeq" id="WP_161825482.1">
    <property type="nucleotide sequence ID" value="NZ_WVIC01000019.1"/>
</dbReference>
<dbReference type="Gene3D" id="2.40.320.10">
    <property type="entry name" value="Hypothetical Protein Pfu-838710-001"/>
    <property type="match status" value="1"/>
</dbReference>
<reference evidence="3" key="1">
    <citation type="submission" date="2019-12" db="EMBL/GenBank/DDBJ databases">
        <title>High-Quality draft genome sequences of three cyanobacteria isolated from the limestone walls of the Old Cathedral of Coimbra.</title>
        <authorList>
            <person name="Tiago I."/>
            <person name="Soares F."/>
            <person name="Portugal A."/>
        </authorList>
    </citation>
    <scope>NUCLEOTIDE SEQUENCE [LARGE SCALE GENOMIC DNA]</scope>
    <source>
        <strain evidence="3">C</strain>
    </source>
</reference>
<feature type="domain" description="CYTH" evidence="2">
    <location>
        <begin position="2"/>
        <end position="148"/>
    </location>
</feature>
<organism evidence="3 4">
    <name type="scientific">Petrachloros mirabilis ULC683</name>
    <dbReference type="NCBI Taxonomy" id="2781853"/>
    <lineage>
        <taxon>Bacteria</taxon>
        <taxon>Bacillati</taxon>
        <taxon>Cyanobacteriota</taxon>
        <taxon>Cyanophyceae</taxon>
        <taxon>Synechococcales</taxon>
        <taxon>Petrachlorosaceae</taxon>
        <taxon>Petrachloros</taxon>
        <taxon>Petrachloros mirabilis</taxon>
    </lineage>
</organism>
<dbReference type="PIRSF" id="PIRSF016487">
    <property type="entry name" value="CYTH_UCP016487"/>
    <property type="match status" value="1"/>
</dbReference>
<dbReference type="PANTHER" id="PTHR40114:SF1">
    <property type="entry name" value="SLR0698 PROTEIN"/>
    <property type="match status" value="1"/>
</dbReference>
<accession>A0A8K2A055</accession>
<dbReference type="Pfam" id="PF01928">
    <property type="entry name" value="CYTH"/>
    <property type="match status" value="1"/>
</dbReference>
<dbReference type="InterPro" id="IPR012042">
    <property type="entry name" value="NeuTTM/CthTTM-like"/>
</dbReference>
<evidence type="ECO:0000313" key="3">
    <source>
        <dbReference type="EMBL" id="NCJ07007.1"/>
    </source>
</evidence>
<dbReference type="SMART" id="SM01118">
    <property type="entry name" value="CYTH"/>
    <property type="match status" value="1"/>
</dbReference>
<sequence>MSIEIERKFLVTGQGWRSDHQGTSYLQGYLGLSSHCTVRVRIAGGCAWLTLKGKSQGISRSEYEYGIPIGEAQEILSTLCPGWIVEKTRYRVPWGGLIWEVDEFQGRNQGLLLAEVELSDPDQSVSLPDWVGMEVSQDRRYYNSYLAQHPYQTWTAEDRLANHLTR</sequence>
<dbReference type="AlphaFoldDB" id="A0A8K2A055"/>
<dbReference type="Proteomes" id="UP000607397">
    <property type="component" value="Unassembled WGS sequence"/>
</dbReference>
<dbReference type="EMBL" id="WVIC01000019">
    <property type="protein sequence ID" value="NCJ07007.1"/>
    <property type="molecule type" value="Genomic_DNA"/>
</dbReference>
<dbReference type="CDD" id="cd07891">
    <property type="entry name" value="CYTH-like_CthTTM-like_1"/>
    <property type="match status" value="1"/>
</dbReference>
<gene>
    <name evidence="3" type="ORF">GS597_10900</name>
</gene>
<evidence type="ECO:0000313" key="4">
    <source>
        <dbReference type="Proteomes" id="UP000607397"/>
    </source>
</evidence>
<feature type="active site" description="Proton acceptor" evidence="1">
    <location>
        <position position="29"/>
    </location>
</feature>
<dbReference type="InterPro" id="IPR023577">
    <property type="entry name" value="CYTH_domain"/>
</dbReference>
<dbReference type="InterPro" id="IPR033469">
    <property type="entry name" value="CYTH-like_dom_sf"/>
</dbReference>
<protein>
    <submittedName>
        <fullName evidence="3">CYTH domain-containing protein</fullName>
    </submittedName>
</protein>